<dbReference type="HAMAP" id="MF_00685">
    <property type="entry name" value="GlgB"/>
    <property type="match status" value="1"/>
</dbReference>
<dbReference type="AlphaFoldDB" id="A0A926D2X3"/>
<dbReference type="InterPro" id="IPR006048">
    <property type="entry name" value="A-amylase/branching_C"/>
</dbReference>
<comment type="caution">
    <text evidence="14">The sequence shown here is derived from an EMBL/GenBank/DDBJ whole genome shotgun (WGS) entry which is preliminary data.</text>
</comment>
<reference evidence="14" key="1">
    <citation type="submission" date="2020-08" db="EMBL/GenBank/DDBJ databases">
        <title>Genome public.</title>
        <authorList>
            <person name="Liu C."/>
            <person name="Sun Q."/>
        </authorList>
    </citation>
    <scope>NUCLEOTIDE SEQUENCE</scope>
    <source>
        <strain evidence="14">NSJ-53</strain>
    </source>
</reference>
<comment type="subunit">
    <text evidence="10">Monomer.</text>
</comment>
<evidence type="ECO:0000256" key="5">
    <source>
        <dbReference type="ARBA" id="ARBA00022600"/>
    </source>
</evidence>
<evidence type="ECO:0000256" key="12">
    <source>
        <dbReference type="SAM" id="MobiDB-lite"/>
    </source>
</evidence>
<evidence type="ECO:0000256" key="8">
    <source>
        <dbReference type="ARBA" id="ARBA00023056"/>
    </source>
</evidence>
<feature type="active site" description="Proton donor" evidence="10 11">
    <location>
        <position position="359"/>
    </location>
</feature>
<sequence>MNNALLPEFDRYLFGQGISREAYRMLGAHPEKDGSWRFAVWAPNALGVSVVGEFNNWDPLSHPLDAVEGGLWAGRIEDMRAGQLYKYAITSPEGRILYKADPYGVTSEVRPGTASRLWSIEGYDWTDGAWQKAKAGEGVPYCRPMAVYEVHAGSFKRRENGDELTYRELAAELVPYVKEMGFTHVEFMPIAEHPLDASWGYQITGFYAPTSRFGTPQDFMYLVDQLHGAGIGVILDWVPAHFCKDAQGLRRFDGLAVYEHADPRQGENPQWGTCIFNYGRNEVRSFLISNAVYWLKEYHIDGLRVDAVSSMLYLNYGKEDGEWVANEFGGAENLEAVRFLKDLSIAVEETAPGTILCAEEASAYPGITESAKNGGLGFSFKWNMGWMNDMLAYMKLDPVHRKYHHDKVTFSLMYAFSENFILPFSHDEVVHGKHTLLDKMPGNYFEKFASMRALIGYQYAHPGKKLLFMGTELAPFMEWRFYEQLEWHLLQYDMHRHMQHYIKELNHFYTAHPALWKLERGWDGFKWLSADDRNRSTIAFLRMAPGETAIAVVVNFTPMVWENYRIGLPEPGTLTQVFTSDGGFYGGTDIHHNLGQMKTEEVPWNGFDHSLTLTVPPLSAVYYEYKPQKPGTAGAKTGAPKPKGKRSKEA</sequence>
<dbReference type="SUPFAM" id="SSF51445">
    <property type="entry name" value="(Trans)glycosidases"/>
    <property type="match status" value="1"/>
</dbReference>
<dbReference type="EMBL" id="JACRSR010000001">
    <property type="protein sequence ID" value="MBC8530367.1"/>
    <property type="molecule type" value="Genomic_DNA"/>
</dbReference>
<feature type="active site" description="Nucleophile" evidence="10 11">
    <location>
        <position position="306"/>
    </location>
</feature>
<evidence type="ECO:0000256" key="11">
    <source>
        <dbReference type="PIRSR" id="PIRSR000463-1"/>
    </source>
</evidence>
<evidence type="ECO:0000256" key="9">
    <source>
        <dbReference type="ARBA" id="ARBA00023277"/>
    </source>
</evidence>
<evidence type="ECO:0000313" key="14">
    <source>
        <dbReference type="EMBL" id="MBC8530367.1"/>
    </source>
</evidence>
<dbReference type="GO" id="GO:0043169">
    <property type="term" value="F:cation binding"/>
    <property type="evidence" value="ECO:0007669"/>
    <property type="project" value="InterPro"/>
</dbReference>
<dbReference type="CDD" id="cd11322">
    <property type="entry name" value="AmyAc_Glg_BE"/>
    <property type="match status" value="1"/>
</dbReference>
<protein>
    <recommendedName>
        <fullName evidence="10">1,4-alpha-glucan branching enzyme GlgB</fullName>
        <ecNumber evidence="10">2.4.1.18</ecNumber>
    </recommendedName>
    <alternativeName>
        <fullName evidence="10">1,4-alpha-D-glucan:1,4-alpha-D-glucan 6-glucosyl-transferase</fullName>
    </alternativeName>
    <alternativeName>
        <fullName evidence="10">Alpha-(1-&gt;4)-glucan branching enzyme</fullName>
    </alternativeName>
    <alternativeName>
        <fullName evidence="10">Glycogen branching enzyme</fullName>
        <shortName evidence="10">BE</shortName>
    </alternativeName>
</protein>
<comment type="catalytic activity">
    <reaction evidence="1 10">
        <text>Transfers a segment of a (1-&gt;4)-alpha-D-glucan chain to a primary hydroxy group in a similar glucan chain.</text>
        <dbReference type="EC" id="2.4.1.18"/>
    </reaction>
</comment>
<dbReference type="Pfam" id="PF02806">
    <property type="entry name" value="Alpha-amylase_C"/>
    <property type="match status" value="1"/>
</dbReference>
<dbReference type="NCBIfam" id="NF008967">
    <property type="entry name" value="PRK12313.1"/>
    <property type="match status" value="1"/>
</dbReference>
<dbReference type="SMART" id="SM00642">
    <property type="entry name" value="Aamy"/>
    <property type="match status" value="1"/>
</dbReference>
<dbReference type="Gene3D" id="3.20.20.80">
    <property type="entry name" value="Glycosidases"/>
    <property type="match status" value="1"/>
</dbReference>
<evidence type="ECO:0000256" key="6">
    <source>
        <dbReference type="ARBA" id="ARBA00022676"/>
    </source>
</evidence>
<dbReference type="NCBIfam" id="TIGR01515">
    <property type="entry name" value="branching_enzym"/>
    <property type="match status" value="1"/>
</dbReference>
<proteinExistence type="inferred from homology"/>
<dbReference type="InterPro" id="IPR017853">
    <property type="entry name" value="GH"/>
</dbReference>
<evidence type="ECO:0000259" key="13">
    <source>
        <dbReference type="SMART" id="SM00642"/>
    </source>
</evidence>
<dbReference type="GO" id="GO:0003844">
    <property type="term" value="F:1,4-alpha-glucan branching enzyme activity"/>
    <property type="evidence" value="ECO:0007669"/>
    <property type="project" value="UniProtKB-UniRule"/>
</dbReference>
<dbReference type="InterPro" id="IPR006407">
    <property type="entry name" value="GlgB"/>
</dbReference>
<dbReference type="RefSeq" id="WP_249314263.1">
    <property type="nucleotide sequence ID" value="NZ_JACRSR010000001.1"/>
</dbReference>
<keyword evidence="7 10" id="KW-0808">Transferase</keyword>
<dbReference type="Pfam" id="PF00128">
    <property type="entry name" value="Alpha-amylase"/>
    <property type="match status" value="1"/>
</dbReference>
<accession>A0A926D2X3</accession>
<organism evidence="14 15">
    <name type="scientific">Gehongia tenuis</name>
    <dbReference type="NCBI Taxonomy" id="2763655"/>
    <lineage>
        <taxon>Bacteria</taxon>
        <taxon>Bacillati</taxon>
        <taxon>Bacillota</taxon>
        <taxon>Clostridia</taxon>
        <taxon>Christensenellales</taxon>
        <taxon>Christensenellaceae</taxon>
        <taxon>Gehongia</taxon>
    </lineage>
</organism>
<feature type="domain" description="Glycosyl hydrolase family 13 catalytic" evidence="13">
    <location>
        <begin position="149"/>
        <end position="509"/>
    </location>
</feature>
<evidence type="ECO:0000256" key="1">
    <source>
        <dbReference type="ARBA" id="ARBA00000826"/>
    </source>
</evidence>
<dbReference type="Gene3D" id="2.60.40.1180">
    <property type="entry name" value="Golgi alpha-mannosidase II"/>
    <property type="match status" value="1"/>
</dbReference>
<dbReference type="GO" id="GO:0005829">
    <property type="term" value="C:cytosol"/>
    <property type="evidence" value="ECO:0007669"/>
    <property type="project" value="TreeGrafter"/>
</dbReference>
<evidence type="ECO:0000256" key="7">
    <source>
        <dbReference type="ARBA" id="ARBA00022679"/>
    </source>
</evidence>
<dbReference type="PANTHER" id="PTHR43651:SF3">
    <property type="entry name" value="1,4-ALPHA-GLUCAN-BRANCHING ENZYME"/>
    <property type="match status" value="1"/>
</dbReference>
<keyword evidence="5 10" id="KW-0321">Glycogen metabolism</keyword>
<dbReference type="InterPro" id="IPR044143">
    <property type="entry name" value="GlgB_N_E_set_prok"/>
</dbReference>
<dbReference type="PIRSF" id="PIRSF000463">
    <property type="entry name" value="GlgB"/>
    <property type="match status" value="1"/>
</dbReference>
<dbReference type="GO" id="GO:0004553">
    <property type="term" value="F:hydrolase activity, hydrolyzing O-glycosyl compounds"/>
    <property type="evidence" value="ECO:0007669"/>
    <property type="project" value="InterPro"/>
</dbReference>
<keyword evidence="9 10" id="KW-0119">Carbohydrate metabolism</keyword>
<dbReference type="InterPro" id="IPR014756">
    <property type="entry name" value="Ig_E-set"/>
</dbReference>
<gene>
    <name evidence="10 14" type="primary">glgB</name>
    <name evidence="14" type="ORF">H8696_00710</name>
</gene>
<keyword evidence="15" id="KW-1185">Reference proteome</keyword>
<dbReference type="Proteomes" id="UP000623172">
    <property type="component" value="Unassembled WGS sequence"/>
</dbReference>
<dbReference type="PANTHER" id="PTHR43651">
    <property type="entry name" value="1,4-ALPHA-GLUCAN-BRANCHING ENZYME"/>
    <property type="match status" value="1"/>
</dbReference>
<dbReference type="InterPro" id="IPR006047">
    <property type="entry name" value="GH13_cat_dom"/>
</dbReference>
<dbReference type="GO" id="GO:0005978">
    <property type="term" value="P:glycogen biosynthetic process"/>
    <property type="evidence" value="ECO:0007669"/>
    <property type="project" value="UniProtKB-UniRule"/>
</dbReference>
<feature type="compositionally biased region" description="Low complexity" evidence="12">
    <location>
        <begin position="629"/>
        <end position="641"/>
    </location>
</feature>
<comment type="pathway">
    <text evidence="3 10">Glycan biosynthesis; glycogen biosynthesis.</text>
</comment>
<feature type="region of interest" description="Disordered" evidence="12">
    <location>
        <begin position="628"/>
        <end position="650"/>
    </location>
</feature>
<evidence type="ECO:0000256" key="10">
    <source>
        <dbReference type="HAMAP-Rule" id="MF_00685"/>
    </source>
</evidence>
<dbReference type="EC" id="2.4.1.18" evidence="10"/>
<dbReference type="InterPro" id="IPR013783">
    <property type="entry name" value="Ig-like_fold"/>
</dbReference>
<dbReference type="FunFam" id="2.60.40.1180:FF:000002">
    <property type="entry name" value="1,4-alpha-glucan branching enzyme GlgB"/>
    <property type="match status" value="1"/>
</dbReference>
<name>A0A926D2X3_9FIRM</name>
<keyword evidence="6 10" id="KW-0328">Glycosyltransferase</keyword>
<keyword evidence="8 10" id="KW-0320">Glycogen biosynthesis</keyword>
<dbReference type="SUPFAM" id="SSF51011">
    <property type="entry name" value="Glycosyl hydrolase domain"/>
    <property type="match status" value="1"/>
</dbReference>
<dbReference type="InterPro" id="IPR037439">
    <property type="entry name" value="Branching_enzy"/>
</dbReference>
<dbReference type="Gene3D" id="2.60.40.10">
    <property type="entry name" value="Immunoglobulins"/>
    <property type="match status" value="1"/>
</dbReference>
<dbReference type="Pfam" id="PF02922">
    <property type="entry name" value="CBM_48"/>
    <property type="match status" value="1"/>
</dbReference>
<dbReference type="NCBIfam" id="NF003811">
    <property type="entry name" value="PRK05402.1"/>
    <property type="match status" value="1"/>
</dbReference>
<dbReference type="InterPro" id="IPR004193">
    <property type="entry name" value="Glyco_hydro_13_N"/>
</dbReference>
<dbReference type="FunFam" id="3.20.20.80:FF:000003">
    <property type="entry name" value="1,4-alpha-glucan branching enzyme GlgB"/>
    <property type="match status" value="1"/>
</dbReference>
<comment type="function">
    <text evidence="2 10">Catalyzes the formation of the alpha-1,6-glucosidic linkages in glycogen by scission of a 1,4-alpha-linked oligosaccharide from growing alpha-1,4-glucan chains and the subsequent attachment of the oligosaccharide to the alpha-1,6 position.</text>
</comment>
<dbReference type="SUPFAM" id="SSF81296">
    <property type="entry name" value="E set domains"/>
    <property type="match status" value="1"/>
</dbReference>
<dbReference type="CDD" id="cd02855">
    <property type="entry name" value="E_set_GBE_prok_N"/>
    <property type="match status" value="1"/>
</dbReference>
<comment type="similarity">
    <text evidence="4 10">Belongs to the glycosyl hydrolase 13 family. GlgB subfamily.</text>
</comment>
<evidence type="ECO:0000256" key="3">
    <source>
        <dbReference type="ARBA" id="ARBA00004964"/>
    </source>
</evidence>
<evidence type="ECO:0000256" key="4">
    <source>
        <dbReference type="ARBA" id="ARBA00009000"/>
    </source>
</evidence>
<evidence type="ECO:0000313" key="15">
    <source>
        <dbReference type="Proteomes" id="UP000623172"/>
    </source>
</evidence>
<evidence type="ECO:0000256" key="2">
    <source>
        <dbReference type="ARBA" id="ARBA00002953"/>
    </source>
</evidence>
<dbReference type="InterPro" id="IPR013780">
    <property type="entry name" value="Glyco_hydro_b"/>
</dbReference>